<dbReference type="InterPro" id="IPR005133">
    <property type="entry name" value="PhaG_MnhG_YufB"/>
</dbReference>
<evidence type="ECO:0000256" key="2">
    <source>
        <dbReference type="SAM" id="Phobius"/>
    </source>
</evidence>
<organism evidence="3 4">
    <name type="scientific">Benzoatithermus flavus</name>
    <dbReference type="NCBI Taxonomy" id="3108223"/>
    <lineage>
        <taxon>Bacteria</taxon>
        <taxon>Pseudomonadati</taxon>
        <taxon>Pseudomonadota</taxon>
        <taxon>Alphaproteobacteria</taxon>
        <taxon>Geminicoccales</taxon>
        <taxon>Geminicoccaceae</taxon>
        <taxon>Benzoatithermus</taxon>
    </lineage>
</organism>
<dbReference type="Pfam" id="PF03334">
    <property type="entry name" value="PhaG_MnhG_YufB"/>
    <property type="match status" value="1"/>
</dbReference>
<accession>A0ABU8XMM7</accession>
<keyword evidence="2" id="KW-1133">Transmembrane helix</keyword>
<protein>
    <submittedName>
        <fullName evidence="3">Na+/H+ antiporter subunit G</fullName>
    </submittedName>
</protein>
<dbReference type="RefSeq" id="WP_418157991.1">
    <property type="nucleotide sequence ID" value="NZ_JBBLZC010000002.1"/>
</dbReference>
<dbReference type="PANTHER" id="PTHR34703">
    <property type="entry name" value="ANTIPORTER SUBUNIT MNHG2-RELATED"/>
    <property type="match status" value="1"/>
</dbReference>
<dbReference type="Proteomes" id="UP001375743">
    <property type="component" value="Unassembled WGS sequence"/>
</dbReference>
<comment type="caution">
    <text evidence="3">The sequence shown here is derived from an EMBL/GenBank/DDBJ whole genome shotgun (WGS) entry which is preliminary data.</text>
</comment>
<reference evidence="3 4" key="1">
    <citation type="submission" date="2024-01" db="EMBL/GenBank/DDBJ databases">
        <title>Multi-omics insights into the function and evolution of sodium benzoate biodegradation pathways in Benzoatithermus flavus gen. nov., sp. nov. from hot spring.</title>
        <authorList>
            <person name="Hu C.-J."/>
            <person name="Li W.-J."/>
        </authorList>
    </citation>
    <scope>NUCLEOTIDE SEQUENCE [LARGE SCALE GENOMIC DNA]</scope>
    <source>
        <strain evidence="3 4">SYSU G07066</strain>
    </source>
</reference>
<evidence type="ECO:0000313" key="3">
    <source>
        <dbReference type="EMBL" id="MEK0082141.1"/>
    </source>
</evidence>
<gene>
    <name evidence="3" type="ORF">U1T56_03180</name>
</gene>
<keyword evidence="2" id="KW-0812">Transmembrane</keyword>
<feature type="region of interest" description="Disordered" evidence="1">
    <location>
        <begin position="100"/>
        <end position="126"/>
    </location>
</feature>
<feature type="transmembrane region" description="Helical" evidence="2">
    <location>
        <begin position="72"/>
        <end position="90"/>
    </location>
</feature>
<sequence length="126" mass="13190">MTETLLELLTAFLLLAGSFFLLMGSYGLAKLPSLMQRLHAPTKATTLGVGGILLASMTHAAATLGRLSLHELLIALFLFLSAPVSAHMLAKAHILRNRAEAGRLPPTGRPTGWATLDAGAGTSEAD</sequence>
<dbReference type="NCBIfam" id="NF009316">
    <property type="entry name" value="PRK12674.1-5"/>
    <property type="match status" value="1"/>
</dbReference>
<proteinExistence type="predicted"/>
<name>A0ABU8XMM7_9PROT</name>
<evidence type="ECO:0000313" key="4">
    <source>
        <dbReference type="Proteomes" id="UP001375743"/>
    </source>
</evidence>
<evidence type="ECO:0000256" key="1">
    <source>
        <dbReference type="SAM" id="MobiDB-lite"/>
    </source>
</evidence>
<feature type="transmembrane region" description="Helical" evidence="2">
    <location>
        <begin position="6"/>
        <end position="28"/>
    </location>
</feature>
<keyword evidence="2" id="KW-0472">Membrane</keyword>
<keyword evidence="4" id="KW-1185">Reference proteome</keyword>
<dbReference type="EMBL" id="JBBLZC010000002">
    <property type="protein sequence ID" value="MEK0082141.1"/>
    <property type="molecule type" value="Genomic_DNA"/>
</dbReference>
<dbReference type="NCBIfam" id="TIGR01300">
    <property type="entry name" value="CPA3_mnhG_phaG"/>
    <property type="match status" value="1"/>
</dbReference>
<dbReference type="PANTHER" id="PTHR34703:SF1">
    <property type="entry name" value="ANTIPORTER SUBUNIT MNHG2-RELATED"/>
    <property type="match status" value="1"/>
</dbReference>